<evidence type="ECO:0000313" key="1">
    <source>
        <dbReference type="Proteomes" id="UP000887566"/>
    </source>
</evidence>
<dbReference type="Proteomes" id="UP000887566">
    <property type="component" value="Unplaced"/>
</dbReference>
<name>A0A914X6L3_9BILA</name>
<accession>A0A914X6L3</accession>
<sequence>MTTRAARWPTTRTCHCSWRLADPKVPLLSLTHGACRHRHRAILCLCLRSVTTPFCATVAALLRSILVVVEQDDLFDRRDRPSRLVDGDDIGESSFDR</sequence>
<dbReference type="WBParaSite" id="PSAMB.scaffold6237size9899.g28130.t1">
    <property type="protein sequence ID" value="PSAMB.scaffold6237size9899.g28130.t1"/>
    <property type="gene ID" value="PSAMB.scaffold6237size9899.g28130"/>
</dbReference>
<keyword evidence="1" id="KW-1185">Reference proteome</keyword>
<protein>
    <submittedName>
        <fullName evidence="2">Uncharacterized protein</fullName>
    </submittedName>
</protein>
<evidence type="ECO:0000313" key="2">
    <source>
        <dbReference type="WBParaSite" id="PSAMB.scaffold6237size9899.g28130.t1"/>
    </source>
</evidence>
<reference evidence="2" key="1">
    <citation type="submission" date="2022-11" db="UniProtKB">
        <authorList>
            <consortium name="WormBaseParasite"/>
        </authorList>
    </citation>
    <scope>IDENTIFICATION</scope>
</reference>
<organism evidence="1 2">
    <name type="scientific">Plectus sambesii</name>
    <dbReference type="NCBI Taxonomy" id="2011161"/>
    <lineage>
        <taxon>Eukaryota</taxon>
        <taxon>Metazoa</taxon>
        <taxon>Ecdysozoa</taxon>
        <taxon>Nematoda</taxon>
        <taxon>Chromadorea</taxon>
        <taxon>Plectida</taxon>
        <taxon>Plectina</taxon>
        <taxon>Plectoidea</taxon>
        <taxon>Plectidae</taxon>
        <taxon>Plectus</taxon>
    </lineage>
</organism>
<proteinExistence type="predicted"/>
<dbReference type="AlphaFoldDB" id="A0A914X6L3"/>